<evidence type="ECO:0000313" key="2">
    <source>
        <dbReference type="EMBL" id="KAJ5094541.1"/>
    </source>
</evidence>
<evidence type="ECO:0000313" key="3">
    <source>
        <dbReference type="Proteomes" id="UP001149165"/>
    </source>
</evidence>
<name>A0A9W9F6Q9_9EURO</name>
<reference evidence="2" key="1">
    <citation type="submission" date="2022-11" db="EMBL/GenBank/DDBJ databases">
        <authorList>
            <person name="Petersen C."/>
        </authorList>
    </citation>
    <scope>NUCLEOTIDE SEQUENCE</scope>
    <source>
        <strain evidence="2">IBT 30069</strain>
    </source>
</reference>
<organism evidence="2 3">
    <name type="scientific">Penicillium angulare</name>
    <dbReference type="NCBI Taxonomy" id="116970"/>
    <lineage>
        <taxon>Eukaryota</taxon>
        <taxon>Fungi</taxon>
        <taxon>Dikarya</taxon>
        <taxon>Ascomycota</taxon>
        <taxon>Pezizomycotina</taxon>
        <taxon>Eurotiomycetes</taxon>
        <taxon>Eurotiomycetidae</taxon>
        <taxon>Eurotiales</taxon>
        <taxon>Aspergillaceae</taxon>
        <taxon>Penicillium</taxon>
    </lineage>
</organism>
<protein>
    <submittedName>
        <fullName evidence="2">Uncharacterized protein</fullName>
    </submittedName>
</protein>
<evidence type="ECO:0000256" key="1">
    <source>
        <dbReference type="SAM" id="MobiDB-lite"/>
    </source>
</evidence>
<comment type="caution">
    <text evidence="2">The sequence shown here is derived from an EMBL/GenBank/DDBJ whole genome shotgun (WGS) entry which is preliminary data.</text>
</comment>
<dbReference type="Proteomes" id="UP001149165">
    <property type="component" value="Unassembled WGS sequence"/>
</dbReference>
<dbReference type="AlphaFoldDB" id="A0A9W9F6Q9"/>
<keyword evidence="3" id="KW-1185">Reference proteome</keyword>
<gene>
    <name evidence="2" type="ORF">N7456_010402</name>
</gene>
<proteinExistence type="predicted"/>
<dbReference type="EMBL" id="JAPQKH010000006">
    <property type="protein sequence ID" value="KAJ5094541.1"/>
    <property type="molecule type" value="Genomic_DNA"/>
</dbReference>
<feature type="region of interest" description="Disordered" evidence="1">
    <location>
        <begin position="370"/>
        <end position="391"/>
    </location>
</feature>
<sequence length="461" mass="51845">MNWTLPIVVFVFSNLWGLYSGIPYTAIQSSRSFFDRTIGSFHLATTIRAIGETAEYFGDSGNYHPIETQWTTCNMPSNANATPTQPPVGIDPNSTVNPNSLPRRGFPPPENWIERLVDWLRPKPKQEKVYGIDSDDTKLVIAVIVGAVFFVALAEAHRGQGIIREGIAHLTQKEKNDMVEIQMLLEDVLRLSRSIGGATANIQRVAHGELQPIHQELRGLRELPGAFNQVFQTFGENVHEECAGISTNFEKLMHDECTQINTRLDTIQTELRRAWTQEGTPVQQHARMFEAAENAKNAKFWRETWTEVKEEVKRTAEGFNGNMDNMRLNVTDLQAVIDSLHRQFLRLPEMMARELAKTFNAALKKHGFETRTESADPNGIKRSNSLPSDIPRDEKIIENHLNGERILDSLDVIDPEVDSLEPQNLAKRELGSDYAESERLDAEILSFAQGGSQVEGGVEGQ</sequence>
<dbReference type="OrthoDB" id="4356017at2759"/>
<accession>A0A9W9F6Q9</accession>
<reference evidence="2" key="2">
    <citation type="journal article" date="2023" name="IMA Fungus">
        <title>Comparative genomic study of the Penicillium genus elucidates a diverse pangenome and 15 lateral gene transfer events.</title>
        <authorList>
            <person name="Petersen C."/>
            <person name="Sorensen T."/>
            <person name="Nielsen M.R."/>
            <person name="Sondergaard T.E."/>
            <person name="Sorensen J.L."/>
            <person name="Fitzpatrick D.A."/>
            <person name="Frisvad J.C."/>
            <person name="Nielsen K.L."/>
        </authorList>
    </citation>
    <scope>NUCLEOTIDE SEQUENCE</scope>
    <source>
        <strain evidence="2">IBT 30069</strain>
    </source>
</reference>